<dbReference type="OrthoDB" id="9814738at2"/>
<evidence type="ECO:0000256" key="13">
    <source>
        <dbReference type="HAMAP-Rule" id="MF_01020"/>
    </source>
</evidence>
<dbReference type="SUPFAM" id="SSF101386">
    <property type="entry name" value="all-alpha NTP pyrophosphatases"/>
    <property type="match status" value="1"/>
</dbReference>
<dbReference type="InterPro" id="IPR021130">
    <property type="entry name" value="PRib-ATP_PPHydrolase-like"/>
</dbReference>
<comment type="subcellular location">
    <subcellularLocation>
        <location evidence="2 13">Cytoplasm</location>
    </subcellularLocation>
</comment>
<protein>
    <recommendedName>
        <fullName evidence="6 13">Phosphoribosyl-ATP pyrophosphatase</fullName>
        <shortName evidence="13">PRA-PH</shortName>
        <ecNumber evidence="5 13">3.6.1.31</ecNumber>
    </recommendedName>
</protein>
<dbReference type="PANTHER" id="PTHR42945">
    <property type="entry name" value="HISTIDINE BIOSYNTHESIS BIFUNCTIONAL PROTEIN"/>
    <property type="match status" value="1"/>
</dbReference>
<dbReference type="Proteomes" id="UP000323502">
    <property type="component" value="Unassembled WGS sequence"/>
</dbReference>
<dbReference type="EMBL" id="WSUT01000005">
    <property type="protein sequence ID" value="MWC43598.1"/>
    <property type="molecule type" value="Genomic_DNA"/>
</dbReference>
<dbReference type="Pfam" id="PF01503">
    <property type="entry name" value="PRA-PH"/>
    <property type="match status" value="1"/>
</dbReference>
<evidence type="ECO:0000313" key="14">
    <source>
        <dbReference type="EMBL" id="MWC43598.1"/>
    </source>
</evidence>
<keyword evidence="16" id="KW-1185">Reference proteome</keyword>
<dbReference type="CDD" id="cd11534">
    <property type="entry name" value="NTP-PPase_HisIE_like"/>
    <property type="match status" value="1"/>
</dbReference>
<proteinExistence type="inferred from homology"/>
<evidence type="ECO:0000256" key="4">
    <source>
        <dbReference type="ARBA" id="ARBA00009392"/>
    </source>
</evidence>
<evidence type="ECO:0000256" key="9">
    <source>
        <dbReference type="ARBA" id="ARBA00022741"/>
    </source>
</evidence>
<sequence length="105" mass="11347">MDAFHRLEATIRDRRTADPATSYVASLFAKGRPKIAQKLGEEAVETVIAAMAQPDKLVSEAADLMFHLCVLLADAGLDLDDVRAELDRREGLSGHAEKAARTKGA</sequence>
<dbReference type="UniPathway" id="UPA00031">
    <property type="reaction ID" value="UER00007"/>
</dbReference>
<reference evidence="15 16" key="1">
    <citation type="submission" date="2016-10" db="EMBL/GenBank/DDBJ databases">
        <authorList>
            <person name="Varghese N."/>
            <person name="Submissions S."/>
        </authorList>
    </citation>
    <scope>NUCLEOTIDE SEQUENCE [LARGE SCALE GENOMIC DNA]</scope>
    <source>
        <strain evidence="15 16">S7-754</strain>
    </source>
</reference>
<dbReference type="GO" id="GO:0005524">
    <property type="term" value="F:ATP binding"/>
    <property type="evidence" value="ECO:0007669"/>
    <property type="project" value="UniProtKB-KW"/>
</dbReference>
<evidence type="ECO:0000256" key="7">
    <source>
        <dbReference type="ARBA" id="ARBA00022490"/>
    </source>
</evidence>
<name>A0A1G7KRL2_9SPHN</name>
<dbReference type="NCBIfam" id="TIGR03188">
    <property type="entry name" value="histidine_hisI"/>
    <property type="match status" value="1"/>
</dbReference>
<organism evidence="15 16">
    <name type="scientific">Sphingomonas carotinifaciens</name>
    <dbReference type="NCBI Taxonomy" id="1166323"/>
    <lineage>
        <taxon>Bacteria</taxon>
        <taxon>Pseudomonadati</taxon>
        <taxon>Pseudomonadota</taxon>
        <taxon>Alphaproteobacteria</taxon>
        <taxon>Sphingomonadales</taxon>
        <taxon>Sphingomonadaceae</taxon>
        <taxon>Sphingomonas</taxon>
    </lineage>
</organism>
<accession>A0A1G7KRL2</accession>
<dbReference type="Proteomes" id="UP000436801">
    <property type="component" value="Unassembled WGS sequence"/>
</dbReference>
<dbReference type="HAMAP" id="MF_01020">
    <property type="entry name" value="HisE"/>
    <property type="match status" value="1"/>
</dbReference>
<dbReference type="NCBIfam" id="NF001611">
    <property type="entry name" value="PRK00400.1-3"/>
    <property type="match status" value="1"/>
</dbReference>
<evidence type="ECO:0000256" key="1">
    <source>
        <dbReference type="ARBA" id="ARBA00001460"/>
    </source>
</evidence>
<keyword evidence="10 13" id="KW-0378">Hydrolase</keyword>
<evidence type="ECO:0000313" key="16">
    <source>
        <dbReference type="Proteomes" id="UP000323502"/>
    </source>
</evidence>
<gene>
    <name evidence="13" type="primary">hisE</name>
    <name evidence="14" type="ORF">GQR91_07995</name>
    <name evidence="15" type="ORF">SAMN05216557_103223</name>
</gene>
<keyword evidence="9 13" id="KW-0547">Nucleotide-binding</keyword>
<dbReference type="InterPro" id="IPR008179">
    <property type="entry name" value="HisE"/>
</dbReference>
<dbReference type="PANTHER" id="PTHR42945:SF9">
    <property type="entry name" value="HISTIDINE BIOSYNTHESIS BIFUNCTIONAL PROTEIN HISIE"/>
    <property type="match status" value="1"/>
</dbReference>
<dbReference type="NCBIfam" id="NF001613">
    <property type="entry name" value="PRK00400.1-5"/>
    <property type="match status" value="1"/>
</dbReference>
<evidence type="ECO:0000256" key="8">
    <source>
        <dbReference type="ARBA" id="ARBA00022605"/>
    </source>
</evidence>
<evidence type="ECO:0000256" key="10">
    <source>
        <dbReference type="ARBA" id="ARBA00022801"/>
    </source>
</evidence>
<evidence type="ECO:0000256" key="11">
    <source>
        <dbReference type="ARBA" id="ARBA00022840"/>
    </source>
</evidence>
<keyword evidence="7 13" id="KW-0963">Cytoplasm</keyword>
<keyword evidence="12 13" id="KW-0368">Histidine biosynthesis</keyword>
<dbReference type="GO" id="GO:0000105">
    <property type="term" value="P:L-histidine biosynthetic process"/>
    <property type="evidence" value="ECO:0007669"/>
    <property type="project" value="UniProtKB-UniRule"/>
</dbReference>
<comment type="pathway">
    <text evidence="3 13">Amino-acid biosynthesis; L-histidine biosynthesis; L-histidine from 5-phospho-alpha-D-ribose 1-diphosphate: step 2/9.</text>
</comment>
<keyword evidence="8 13" id="KW-0028">Amino-acid biosynthesis</keyword>
<reference evidence="14 17" key="2">
    <citation type="submission" date="2019-12" db="EMBL/GenBank/DDBJ databases">
        <authorList>
            <person name="Zheng J."/>
        </authorList>
    </citation>
    <scope>NUCLEOTIDE SEQUENCE [LARGE SCALE GENOMIC DNA]</scope>
    <source>
        <strain evidence="14 17">DSM 27347</strain>
    </source>
</reference>
<dbReference type="RefSeq" id="WP_149682370.1">
    <property type="nucleotide sequence ID" value="NZ_FNBI01000003.1"/>
</dbReference>
<dbReference type="GO" id="GO:0005737">
    <property type="term" value="C:cytoplasm"/>
    <property type="evidence" value="ECO:0007669"/>
    <property type="project" value="UniProtKB-SubCell"/>
</dbReference>
<comment type="similarity">
    <text evidence="4 13">Belongs to the PRA-PH family.</text>
</comment>
<dbReference type="GO" id="GO:0004636">
    <property type="term" value="F:phosphoribosyl-ATP diphosphatase activity"/>
    <property type="evidence" value="ECO:0007669"/>
    <property type="project" value="UniProtKB-UniRule"/>
</dbReference>
<evidence type="ECO:0000313" key="15">
    <source>
        <dbReference type="EMBL" id="SDF39815.1"/>
    </source>
</evidence>
<dbReference type="Gene3D" id="1.10.287.1080">
    <property type="entry name" value="MazG-like"/>
    <property type="match status" value="1"/>
</dbReference>
<evidence type="ECO:0000256" key="3">
    <source>
        <dbReference type="ARBA" id="ARBA00005204"/>
    </source>
</evidence>
<dbReference type="FunFam" id="1.10.287.1080:FF:000002">
    <property type="entry name" value="Histidine biosynthesis bifunctional protein HisIE"/>
    <property type="match status" value="1"/>
</dbReference>
<evidence type="ECO:0000256" key="6">
    <source>
        <dbReference type="ARBA" id="ARBA00013336"/>
    </source>
</evidence>
<dbReference type="AlphaFoldDB" id="A0A1G7KRL2"/>
<evidence type="ECO:0000313" key="17">
    <source>
        <dbReference type="Proteomes" id="UP000436801"/>
    </source>
</evidence>
<evidence type="ECO:0000256" key="2">
    <source>
        <dbReference type="ARBA" id="ARBA00004496"/>
    </source>
</evidence>
<evidence type="ECO:0000256" key="12">
    <source>
        <dbReference type="ARBA" id="ARBA00023102"/>
    </source>
</evidence>
<dbReference type="EC" id="3.6.1.31" evidence="5 13"/>
<evidence type="ECO:0000256" key="5">
    <source>
        <dbReference type="ARBA" id="ARBA00012414"/>
    </source>
</evidence>
<dbReference type="EMBL" id="FNBI01000003">
    <property type="protein sequence ID" value="SDF39815.1"/>
    <property type="molecule type" value="Genomic_DNA"/>
</dbReference>
<comment type="catalytic activity">
    <reaction evidence="1 13">
        <text>1-(5-phospho-beta-D-ribosyl)-ATP + H2O = 1-(5-phospho-beta-D-ribosyl)-5'-AMP + diphosphate + H(+)</text>
        <dbReference type="Rhea" id="RHEA:22828"/>
        <dbReference type="ChEBI" id="CHEBI:15377"/>
        <dbReference type="ChEBI" id="CHEBI:15378"/>
        <dbReference type="ChEBI" id="CHEBI:33019"/>
        <dbReference type="ChEBI" id="CHEBI:59457"/>
        <dbReference type="ChEBI" id="CHEBI:73183"/>
        <dbReference type="EC" id="3.6.1.31"/>
    </reaction>
</comment>
<keyword evidence="11 13" id="KW-0067">ATP-binding</keyword>